<accession>F8AZP4</accession>
<reference evidence="1 2" key="1">
    <citation type="submission" date="2011-05" db="EMBL/GenBank/DDBJ databases">
        <title>Complete sequence of chromosome of Frankia symbiont of Datisca glomerata.</title>
        <authorList>
            <consortium name="US DOE Joint Genome Institute"/>
            <person name="Lucas S."/>
            <person name="Han J."/>
            <person name="Lapidus A."/>
            <person name="Cheng J.-F."/>
            <person name="Goodwin L."/>
            <person name="Pitluck S."/>
            <person name="Peters L."/>
            <person name="Mikhailova N."/>
            <person name="Chertkov O."/>
            <person name="Teshima H."/>
            <person name="Han C."/>
            <person name="Tapia R."/>
            <person name="Land M."/>
            <person name="Hauser L."/>
            <person name="Kyrpides N."/>
            <person name="Ivanova N."/>
            <person name="Pagani I."/>
            <person name="Berry A."/>
            <person name="Pawlowski K."/>
            <person name="Persson T."/>
            <person name="Vanden Heuvel B."/>
            <person name="Benson D."/>
            <person name="Woyke T."/>
        </authorList>
    </citation>
    <scope>NUCLEOTIDE SEQUENCE [LARGE SCALE GENOMIC DNA]</scope>
    <source>
        <strain evidence="2">4085684</strain>
    </source>
</reference>
<evidence type="ECO:0000313" key="2">
    <source>
        <dbReference type="Proteomes" id="UP000001549"/>
    </source>
</evidence>
<dbReference type="EMBL" id="CP002801">
    <property type="protein sequence ID" value="AEH09647.1"/>
    <property type="molecule type" value="Genomic_DNA"/>
</dbReference>
<evidence type="ECO:0000313" key="1">
    <source>
        <dbReference type="EMBL" id="AEH09647.1"/>
    </source>
</evidence>
<dbReference type="KEGG" id="fsy:FsymDg_2246"/>
<keyword evidence="2" id="KW-1185">Reference proteome</keyword>
<name>F8AZP4_9ACTN</name>
<proteinExistence type="predicted"/>
<dbReference type="eggNOG" id="ENOG5033NEF">
    <property type="taxonomic scope" value="Bacteria"/>
</dbReference>
<gene>
    <name evidence="1" type="ordered locus">FsymDg_2246</name>
</gene>
<sequence>MLAAAIVLVVILTGRSGSERGNGQPSVPVAATPTTSAPSQAVIQLRTIDDLLSRSGSARGTVVAAVQQIANCTDLSGAETDLLSAAAGRDALVDEVDSLAVSAIPDGRGMVADLRTAWVESAAADRAYAAWAREVAGICVPPAPATSSSLLAQQHSVEATVAKQQFVASWNDLARRYGLASRSADEI</sequence>
<protein>
    <submittedName>
        <fullName evidence="1">Uncharacterized protein</fullName>
    </submittedName>
</protein>
<dbReference type="Proteomes" id="UP000001549">
    <property type="component" value="Chromosome"/>
</dbReference>
<dbReference type="AlphaFoldDB" id="F8AZP4"/>
<dbReference type="HOGENOM" id="CLU_124373_0_0_11"/>
<organism evidence="1 2">
    <name type="scientific">Candidatus Protofrankia datiscae</name>
    <dbReference type="NCBI Taxonomy" id="2716812"/>
    <lineage>
        <taxon>Bacteria</taxon>
        <taxon>Bacillati</taxon>
        <taxon>Actinomycetota</taxon>
        <taxon>Actinomycetes</taxon>
        <taxon>Frankiales</taxon>
        <taxon>Frankiaceae</taxon>
        <taxon>Protofrankia</taxon>
    </lineage>
</organism>
<dbReference type="RefSeq" id="WP_013873579.1">
    <property type="nucleotide sequence ID" value="NC_015656.1"/>
</dbReference>